<dbReference type="InterPro" id="IPR036909">
    <property type="entry name" value="Cyt_c-like_dom_sf"/>
</dbReference>
<dbReference type="RefSeq" id="WP_009601805.1">
    <property type="nucleotide sequence ID" value="NZ_AEIU01000076.1"/>
</dbReference>
<keyword evidence="6" id="KW-0732">Signal</keyword>
<sequence length="772" mass="87020">MQLFTKYFRRSRFVVVSLVAVVMLSGCWEPKTEASFRFSALVEHPHAAGSQFTITQSTTELVIEGTLDNDGRLTTVIPKGTALNYPIQVSVFFPSETYKYLSDSVEMLEKMVKNHRASKMARVETVSSSEPSDIEPKITLKTTAEFAKADRDRDGWLSFEEIHYKTIDSLNLDYVAQVKELMVAADIARRYPHKLFYPSTYHMIGEFEAKQAVKSAFFATNTDLVRESRQSLFGQASEPNGEAQSFLRLDDKGWPLSEQGGSYWDLPWSCVDDIRRVSVRNYAVRLWFSGIPENNKQPSSEITSVIREINARSVCLKSSWALPTINQLATLFSDGMVSFPNTFPFLTIDDAIWALNEQGQRVLVSFASDEPEVTSAIENQEGIILLHSIEVPDMWFNIPAQETPVDLVELREQYAQEPSLWPKPTIDEGIEWQELGLLPQVPFPADNPYSKHKENLGRTLFFDKRLSKDNTISCGSCHEPSKGWADGTRVAVGIDGRTGTRNTPTILNTAYYESLFWDGRVKSLEEQSLHPIANPIEMGLPLDDLLVKLEKINAYRALFKAAFGDEGITLDRIAKSIATFERTIISRTNALDRFLIGDKHALTDQELHGMHLFRTKARCLNCHSGPLMTNNGFANIGLTFYGREFEDRGRYNVTFDAKDMGRFRVPALRDIEATDPMTHLGFFKLAIVPPSGDRVFGLLAMYNNGMTRNRSGNFPQYEHKYDVLFPKVSTLIERLGMTSAELLALKAFMSAVSSDVRQDSATPEEMGIVIPD</sequence>
<evidence type="ECO:0000256" key="2">
    <source>
        <dbReference type="ARBA" id="ARBA00004856"/>
    </source>
</evidence>
<keyword evidence="4" id="KW-0349">Heme</keyword>
<dbReference type="GO" id="GO:0042597">
    <property type="term" value="C:periplasmic space"/>
    <property type="evidence" value="ECO:0007669"/>
    <property type="project" value="UniProtKB-SubCell"/>
</dbReference>
<evidence type="ECO:0000256" key="5">
    <source>
        <dbReference type="ARBA" id="ARBA00022723"/>
    </source>
</evidence>
<evidence type="ECO:0000256" key="10">
    <source>
        <dbReference type="ARBA" id="ARBA00023004"/>
    </source>
</evidence>
<evidence type="ECO:0000256" key="6">
    <source>
        <dbReference type="ARBA" id="ARBA00022729"/>
    </source>
</evidence>
<evidence type="ECO:0000256" key="9">
    <source>
        <dbReference type="ARBA" id="ARBA00023002"/>
    </source>
</evidence>
<dbReference type="OrthoDB" id="9805202at2"/>
<comment type="pathway">
    <text evidence="2">One-carbon metabolism; methylamine degradation.</text>
</comment>
<evidence type="ECO:0000256" key="8">
    <source>
        <dbReference type="ARBA" id="ARBA00022982"/>
    </source>
</evidence>
<dbReference type="InterPro" id="IPR051395">
    <property type="entry name" value="Cytochrome_c_Peroxidase/MauG"/>
</dbReference>
<evidence type="ECO:0000313" key="15">
    <source>
        <dbReference type="Proteomes" id="UP000002943"/>
    </source>
</evidence>
<dbReference type="GO" id="GO:0004130">
    <property type="term" value="F:cytochrome-c peroxidase activity"/>
    <property type="evidence" value="ECO:0007669"/>
    <property type="project" value="TreeGrafter"/>
</dbReference>
<keyword evidence="7" id="KW-0574">Periplasm</keyword>
<evidence type="ECO:0000256" key="11">
    <source>
        <dbReference type="ARBA" id="ARBA00058991"/>
    </source>
</evidence>
<name>E3BL74_9VIBR</name>
<accession>E3BL74</accession>
<dbReference type="InterPro" id="IPR004852">
    <property type="entry name" value="Di-haem_cyt_c_peroxidsae"/>
</dbReference>
<evidence type="ECO:0000256" key="3">
    <source>
        <dbReference type="ARBA" id="ARBA00022448"/>
    </source>
</evidence>
<dbReference type="eggNOG" id="COG1858">
    <property type="taxonomic scope" value="Bacteria"/>
</dbReference>
<evidence type="ECO:0000313" key="14">
    <source>
        <dbReference type="EMBL" id="EFP96170.1"/>
    </source>
</evidence>
<dbReference type="PROSITE" id="PS51257">
    <property type="entry name" value="PROKAR_LIPOPROTEIN"/>
    <property type="match status" value="1"/>
</dbReference>
<dbReference type="GO" id="GO:0020037">
    <property type="term" value="F:heme binding"/>
    <property type="evidence" value="ECO:0007669"/>
    <property type="project" value="InterPro"/>
</dbReference>
<protein>
    <recommendedName>
        <fullName evidence="12">Methylamine utilization protein MauG</fullName>
    </recommendedName>
</protein>
<dbReference type="PROSITE" id="PS00018">
    <property type="entry name" value="EF_HAND_1"/>
    <property type="match status" value="1"/>
</dbReference>
<dbReference type="PANTHER" id="PTHR30600">
    <property type="entry name" value="CYTOCHROME C PEROXIDASE-RELATED"/>
    <property type="match status" value="1"/>
</dbReference>
<dbReference type="STRING" id="796620.VIBC2010_03652"/>
<reference evidence="14 15" key="1">
    <citation type="journal article" date="2012" name="Int. J. Syst. Evol. Microbiol.">
        <title>Vibrio caribbeanicus sp. nov., isolated from the marine sponge Scleritoderma cyanea.</title>
        <authorList>
            <person name="Hoffmann M."/>
            <person name="Monday S.R."/>
            <person name="Allard M.W."/>
            <person name="Strain E.A."/>
            <person name="Whittaker P."/>
            <person name="Naum M."/>
            <person name="McCarthy P.J."/>
            <person name="Lopez J.V."/>
            <person name="Fischer M."/>
            <person name="Brown E.W."/>
        </authorList>
    </citation>
    <scope>NUCLEOTIDE SEQUENCE [LARGE SCALE GENOMIC DNA]</scope>
    <source>
        <strain evidence="14 15">ATCC BAA-2122</strain>
    </source>
</reference>
<keyword evidence="10" id="KW-0408">Iron</keyword>
<feature type="domain" description="Di-haem cytochrome c peroxidase" evidence="13">
    <location>
        <begin position="452"/>
        <end position="599"/>
    </location>
</feature>
<proteinExistence type="predicted"/>
<evidence type="ECO:0000256" key="7">
    <source>
        <dbReference type="ARBA" id="ARBA00022764"/>
    </source>
</evidence>
<evidence type="ECO:0000259" key="13">
    <source>
        <dbReference type="Pfam" id="PF03150"/>
    </source>
</evidence>
<evidence type="ECO:0000256" key="12">
    <source>
        <dbReference type="ARBA" id="ARBA00073576"/>
    </source>
</evidence>
<dbReference type="InterPro" id="IPR018247">
    <property type="entry name" value="EF_Hand_1_Ca_BS"/>
</dbReference>
<dbReference type="GO" id="GO:0046872">
    <property type="term" value="F:metal ion binding"/>
    <property type="evidence" value="ECO:0007669"/>
    <property type="project" value="UniProtKB-KW"/>
</dbReference>
<dbReference type="AlphaFoldDB" id="E3BL74"/>
<keyword evidence="3" id="KW-0813">Transport</keyword>
<keyword evidence="15" id="KW-1185">Reference proteome</keyword>
<dbReference type="PANTHER" id="PTHR30600:SF10">
    <property type="entry name" value="BLL6722 PROTEIN"/>
    <property type="match status" value="1"/>
</dbReference>
<keyword evidence="14" id="KW-0575">Peroxidase</keyword>
<dbReference type="Gene3D" id="1.10.760.10">
    <property type="entry name" value="Cytochrome c-like domain"/>
    <property type="match status" value="2"/>
</dbReference>
<comment type="subcellular location">
    <subcellularLocation>
        <location evidence="1">Periplasm</location>
    </subcellularLocation>
</comment>
<dbReference type="Pfam" id="PF03150">
    <property type="entry name" value="CCP_MauG"/>
    <property type="match status" value="1"/>
</dbReference>
<dbReference type="Proteomes" id="UP000002943">
    <property type="component" value="Unassembled WGS sequence"/>
</dbReference>
<keyword evidence="8" id="KW-0249">Electron transport</keyword>
<dbReference type="SUPFAM" id="SSF46626">
    <property type="entry name" value="Cytochrome c"/>
    <property type="match status" value="2"/>
</dbReference>
<keyword evidence="9" id="KW-0560">Oxidoreductase</keyword>
<dbReference type="GO" id="GO:0009055">
    <property type="term" value="F:electron transfer activity"/>
    <property type="evidence" value="ECO:0007669"/>
    <property type="project" value="InterPro"/>
</dbReference>
<evidence type="ECO:0000256" key="4">
    <source>
        <dbReference type="ARBA" id="ARBA00022617"/>
    </source>
</evidence>
<evidence type="ECO:0000256" key="1">
    <source>
        <dbReference type="ARBA" id="ARBA00004418"/>
    </source>
</evidence>
<keyword evidence="5" id="KW-0479">Metal-binding</keyword>
<gene>
    <name evidence="14" type="ORF">VIBC2010_03652</name>
</gene>
<dbReference type="EMBL" id="AEIU01000076">
    <property type="protein sequence ID" value="EFP96170.1"/>
    <property type="molecule type" value="Genomic_DNA"/>
</dbReference>
<comment type="caution">
    <text evidence="14">The sequence shown here is derived from an EMBL/GenBank/DDBJ whole genome shotgun (WGS) entry which is preliminary data.</text>
</comment>
<dbReference type="FunFam" id="1.10.760.10:FF:000019">
    <property type="entry name" value="Di-heme cytochrome C peroxidase"/>
    <property type="match status" value="1"/>
</dbReference>
<comment type="function">
    <text evidence="11">Involved in methylamine metabolism. Essential for the maturation of the beta subunit of MADH, presumably via a step in the biosynthesis of tryptophan tryptophylquinone (TTQ), the cofactor of MADH.</text>
</comment>
<organism evidence="14 15">
    <name type="scientific">Vibrio caribbeanicus ATCC BAA-2122</name>
    <dbReference type="NCBI Taxonomy" id="796620"/>
    <lineage>
        <taxon>Bacteria</taxon>
        <taxon>Pseudomonadati</taxon>
        <taxon>Pseudomonadota</taxon>
        <taxon>Gammaproteobacteria</taxon>
        <taxon>Vibrionales</taxon>
        <taxon>Vibrionaceae</taxon>
        <taxon>Vibrio</taxon>
    </lineage>
</organism>